<sequence>MQVILTFDYELFFGTNTGSVQKCMIEPTNRLLDIAEKFRVPMIFFVDVGFLIQLNENVEKFENLKQDWNQIMTQFERMARLNCEIQLHIHPHWEKSYYDGEKWIVNVNEAYKLSDFSNEDAVEIVRKYHWFLSEIAQNTITVYRAGGWCIQPFSQIESIFKELGIRIDSTVFPGGKFESEHYHFDFKQVKSFGNPYRFQSDVTKPEPNGYFLEVPIASWEFSPLFYWRLYILGRLNPTDHKMIGDGTFLAQPGRKKSVLLNKTWNHVSSDGYYASLLKKQARFYKSKQVETFVVIGHPKGMTHFSLKCLNSFVADTKSSYQFVNYSACSL</sequence>
<dbReference type="RefSeq" id="WP_013687585.1">
    <property type="nucleotide sequence ID" value="NC_015321.1"/>
</dbReference>
<dbReference type="CDD" id="cd10932">
    <property type="entry name" value="CE4_u8"/>
    <property type="match status" value="1"/>
</dbReference>
<dbReference type="EMBL" id="CP002542">
    <property type="protein sequence ID" value="AEA44816.1"/>
    <property type="molecule type" value="Genomic_DNA"/>
</dbReference>
<proteinExistence type="predicted"/>
<dbReference type="InterPro" id="IPR011330">
    <property type="entry name" value="Glyco_hydro/deAcase_b/a-brl"/>
</dbReference>
<dbReference type="eggNOG" id="COG0726">
    <property type="taxonomic scope" value="Bacteria"/>
</dbReference>
<keyword evidence="2" id="KW-1185">Reference proteome</keyword>
<dbReference type="OrthoDB" id="8597776at2"/>
<protein>
    <recommendedName>
        <fullName evidence="3">Polysaccharide deacetylase</fullName>
    </recommendedName>
</protein>
<name>F2IHN8_FLUTR</name>
<reference evidence="1 2" key="1">
    <citation type="journal article" date="2011" name="Stand. Genomic Sci.">
        <title>Complete genome sequence of the gliding freshwater bacterium Fluviicola taffensis type strain (RW262).</title>
        <authorList>
            <person name="Woyke T."/>
            <person name="Chertkov O."/>
            <person name="Lapidus A."/>
            <person name="Nolan M."/>
            <person name="Lucas S."/>
            <person name="Del Rio T.G."/>
            <person name="Tice H."/>
            <person name="Cheng J.F."/>
            <person name="Tapia R."/>
            <person name="Han C."/>
            <person name="Goodwin L."/>
            <person name="Pitluck S."/>
            <person name="Liolios K."/>
            <person name="Pagani I."/>
            <person name="Ivanova N."/>
            <person name="Huntemann M."/>
            <person name="Mavromatis K."/>
            <person name="Mikhailova N."/>
            <person name="Pati A."/>
            <person name="Chen A."/>
            <person name="Palaniappan K."/>
            <person name="Land M."/>
            <person name="Hauser L."/>
            <person name="Brambilla E.M."/>
            <person name="Rohde M."/>
            <person name="Mwirichia R."/>
            <person name="Sikorski J."/>
            <person name="Tindall B.J."/>
            <person name="Goker M."/>
            <person name="Bristow J."/>
            <person name="Eisen J.A."/>
            <person name="Markowitz V."/>
            <person name="Hugenholtz P."/>
            <person name="Klenk H.P."/>
            <person name="Kyrpides N.C."/>
        </authorList>
    </citation>
    <scope>NUCLEOTIDE SEQUENCE [LARGE SCALE GENOMIC DNA]</scope>
    <source>
        <strain evidence="2">DSM 16823 / RW262 / RW262</strain>
    </source>
</reference>
<dbReference type="HOGENOM" id="CLU_062597_0_0_10"/>
<dbReference type="AlphaFoldDB" id="F2IHN8"/>
<dbReference type="Gene3D" id="3.20.20.370">
    <property type="entry name" value="Glycoside hydrolase/deacetylase"/>
    <property type="match status" value="1"/>
</dbReference>
<accession>F2IHN8</accession>
<reference evidence="2" key="2">
    <citation type="submission" date="2011-02" db="EMBL/GenBank/DDBJ databases">
        <title>The complete genome of Fluviicola taffensis DSM 16823.</title>
        <authorList>
            <consortium name="US DOE Joint Genome Institute (JGI-PGF)"/>
            <person name="Lucas S."/>
            <person name="Copeland A."/>
            <person name="Lapidus A."/>
            <person name="Bruce D."/>
            <person name="Goodwin L."/>
            <person name="Pitluck S."/>
            <person name="Kyrpides N."/>
            <person name="Mavromatis K."/>
            <person name="Ivanova N."/>
            <person name="Mikhailova N."/>
            <person name="Pagani I."/>
            <person name="Chertkov O."/>
            <person name="Detter J.C."/>
            <person name="Han C."/>
            <person name="Tapia R."/>
            <person name="Land M."/>
            <person name="Hauser L."/>
            <person name="Markowitz V."/>
            <person name="Cheng J.-F."/>
            <person name="Hugenholtz P."/>
            <person name="Woyke T."/>
            <person name="Wu D."/>
            <person name="Tindall B."/>
            <person name="Pomrenke H.G."/>
            <person name="Brambilla E."/>
            <person name="Klenk H.-P."/>
            <person name="Eisen J.A."/>
        </authorList>
    </citation>
    <scope>NUCLEOTIDE SEQUENCE [LARGE SCALE GENOMIC DNA]</scope>
    <source>
        <strain evidence="2">DSM 16823 / RW262 / RW262</strain>
    </source>
</reference>
<dbReference type="STRING" id="755732.Fluta_2837"/>
<evidence type="ECO:0000313" key="2">
    <source>
        <dbReference type="Proteomes" id="UP000007463"/>
    </source>
</evidence>
<gene>
    <name evidence="1" type="ordered locus">Fluta_2837</name>
</gene>
<dbReference type="SUPFAM" id="SSF88713">
    <property type="entry name" value="Glycoside hydrolase/deacetylase"/>
    <property type="match status" value="1"/>
</dbReference>
<dbReference type="Proteomes" id="UP000007463">
    <property type="component" value="Chromosome"/>
</dbReference>
<evidence type="ECO:0000313" key="1">
    <source>
        <dbReference type="EMBL" id="AEA44816.1"/>
    </source>
</evidence>
<dbReference type="GO" id="GO:0005975">
    <property type="term" value="P:carbohydrate metabolic process"/>
    <property type="evidence" value="ECO:0007669"/>
    <property type="project" value="InterPro"/>
</dbReference>
<dbReference type="KEGG" id="fte:Fluta_2837"/>
<evidence type="ECO:0008006" key="3">
    <source>
        <dbReference type="Google" id="ProtNLM"/>
    </source>
</evidence>
<organism evidence="1 2">
    <name type="scientific">Fluviicola taffensis (strain DSM 16823 / NCIMB 13979 / RW262)</name>
    <dbReference type="NCBI Taxonomy" id="755732"/>
    <lineage>
        <taxon>Bacteria</taxon>
        <taxon>Pseudomonadati</taxon>
        <taxon>Bacteroidota</taxon>
        <taxon>Flavobacteriia</taxon>
        <taxon>Flavobacteriales</taxon>
        <taxon>Crocinitomicaceae</taxon>
        <taxon>Fluviicola</taxon>
    </lineage>
</organism>